<evidence type="ECO:0000259" key="1">
    <source>
        <dbReference type="Pfam" id="PF16640"/>
    </source>
</evidence>
<gene>
    <name evidence="2" type="ORF">M6D93_19270</name>
</gene>
<organism evidence="2 3">
    <name type="scientific">Jatrophihabitans telluris</name>
    <dbReference type="NCBI Taxonomy" id="2038343"/>
    <lineage>
        <taxon>Bacteria</taxon>
        <taxon>Bacillati</taxon>
        <taxon>Actinomycetota</taxon>
        <taxon>Actinomycetes</taxon>
        <taxon>Jatrophihabitantales</taxon>
        <taxon>Jatrophihabitantaceae</taxon>
        <taxon>Jatrophihabitans</taxon>
    </lineage>
</organism>
<dbReference type="Pfam" id="PF16640">
    <property type="entry name" value="Big_3_5"/>
    <property type="match status" value="2"/>
</dbReference>
<proteinExistence type="predicted"/>
<name>A0ABY4QXL7_9ACTN</name>
<reference evidence="2" key="2">
    <citation type="submission" date="2022-05" db="EMBL/GenBank/DDBJ databases">
        <authorList>
            <person name="Kim J.-S."/>
            <person name="Lee K."/>
            <person name="Suh M."/>
            <person name="Eom M."/>
            <person name="Kim J.-S."/>
            <person name="Kim D.-S."/>
            <person name="Ko S.-H."/>
            <person name="Shin Y."/>
            <person name="Lee J.-S."/>
        </authorList>
    </citation>
    <scope>NUCLEOTIDE SEQUENCE</scope>
    <source>
        <strain evidence="2">N237</strain>
    </source>
</reference>
<feature type="domain" description="Bacterial Ig-like" evidence="1">
    <location>
        <begin position="190"/>
        <end position="275"/>
    </location>
</feature>
<keyword evidence="3" id="KW-1185">Reference proteome</keyword>
<feature type="domain" description="Bacterial Ig-like" evidence="1">
    <location>
        <begin position="380"/>
        <end position="466"/>
    </location>
</feature>
<sequence>MLPALAVGVFIGTDPAGAAGGAPSYEPDSNAVGTVTLYDAAGAVVTSGSLSAKPFATYFAASGGTTPGAPPNPKATPLAYIPQDGVNSANWSGDTLGPSTAYGTSASAGYPGPLKSSAHAIAKASATDFSMNDILAEFTPGSTANPNVIQIRVATGNPGSFYTADVHVDTAAGTWTQVYPSVLTQTSTSLVATPSAASVGGSTTLKATISPAVAGSVQFYDGGTALGAPVTVSGGVASTSVAITTAGTHTYQAHFIPTDAATYATSDGTTTVSVAKQATSTTFTVSGKPHYGTAYSVTITTTGTIVPTGTVTLTWGNTALATGTLTGGKVTVKVSGTKVTPGGHTLTASYAGSASALASTFSKSVTIAKATSAAAIGLPSKSVKHTARGKLIVRVTVAGVTPTGTVRIYDGKKIIKSFVLVAGNHGRVVATLPVLKAKGNHKLKFVYYGSSKVAASSSKTVVLKVT</sequence>
<evidence type="ECO:0000313" key="2">
    <source>
        <dbReference type="EMBL" id="UQX88398.1"/>
    </source>
</evidence>
<dbReference type="InterPro" id="IPR032109">
    <property type="entry name" value="Big_3_5"/>
</dbReference>
<dbReference type="InterPro" id="IPR013783">
    <property type="entry name" value="Ig-like_fold"/>
</dbReference>
<protein>
    <submittedName>
        <fullName evidence="2">Ig-like domain-containing protein</fullName>
    </submittedName>
</protein>
<accession>A0ABY4QXL7</accession>
<dbReference type="Gene3D" id="2.60.40.10">
    <property type="entry name" value="Immunoglobulins"/>
    <property type="match status" value="3"/>
</dbReference>
<dbReference type="EMBL" id="CP097332">
    <property type="protein sequence ID" value="UQX88398.1"/>
    <property type="molecule type" value="Genomic_DNA"/>
</dbReference>
<reference evidence="2" key="1">
    <citation type="journal article" date="2018" name="Int. J. Syst. Evol. Microbiol.">
        <title>Jatrophihabitans telluris sp. nov., isolated from sediment soil of lava forest wetlands and the emended description of the genus Jatrophihabitans.</title>
        <authorList>
            <person name="Lee K.C."/>
            <person name="Suh M.K."/>
            <person name="Eom M.K."/>
            <person name="Kim K.K."/>
            <person name="Kim J.S."/>
            <person name="Kim D.S."/>
            <person name="Ko S.H."/>
            <person name="Shin Y.K."/>
            <person name="Lee J.S."/>
        </authorList>
    </citation>
    <scope>NUCLEOTIDE SEQUENCE</scope>
    <source>
        <strain evidence="2">N237</strain>
    </source>
</reference>
<evidence type="ECO:0000313" key="3">
    <source>
        <dbReference type="Proteomes" id="UP001056336"/>
    </source>
</evidence>
<dbReference type="Proteomes" id="UP001056336">
    <property type="component" value="Chromosome"/>
</dbReference>
<dbReference type="RefSeq" id="WP_249771855.1">
    <property type="nucleotide sequence ID" value="NZ_CP097332.1"/>
</dbReference>